<organism evidence="1 2">
    <name type="scientific">Xylocopilactobacillus apicola</name>
    <dbReference type="NCBI Taxonomy" id="2932184"/>
    <lineage>
        <taxon>Bacteria</taxon>
        <taxon>Bacillati</taxon>
        <taxon>Bacillota</taxon>
        <taxon>Bacilli</taxon>
        <taxon>Lactobacillales</taxon>
        <taxon>Lactobacillaceae</taxon>
        <taxon>Xylocopilactobacillus</taxon>
    </lineage>
</organism>
<evidence type="ECO:0000313" key="2">
    <source>
        <dbReference type="Proteomes" id="UP001321861"/>
    </source>
</evidence>
<dbReference type="Proteomes" id="UP001321861">
    <property type="component" value="Chromosome"/>
</dbReference>
<dbReference type="AlphaFoldDB" id="A0AAU9DHX6"/>
<reference evidence="1 2" key="1">
    <citation type="journal article" date="2023" name="Microbiol. Spectr.">
        <title>Symbiosis of Carpenter Bees with Uncharacterized Lactic Acid Bacteria Showing NAD Auxotrophy.</title>
        <authorList>
            <person name="Kawasaki S."/>
            <person name="Ozawa K."/>
            <person name="Mori T."/>
            <person name="Yamamoto A."/>
            <person name="Ito M."/>
            <person name="Ohkuma M."/>
            <person name="Sakamoto M."/>
            <person name="Matsutani M."/>
        </authorList>
    </citation>
    <scope>NUCLEOTIDE SEQUENCE [LARGE SCALE GENOMIC DNA]</scope>
    <source>
        <strain evidence="1 2">XA3</strain>
    </source>
</reference>
<proteinExistence type="predicted"/>
<accession>A0AAU9DHX6</accession>
<dbReference type="KEGG" id="xap:XA3_03570"/>
<dbReference type="EMBL" id="AP026802">
    <property type="protein sequence ID" value="BDR57916.1"/>
    <property type="molecule type" value="Genomic_DNA"/>
</dbReference>
<gene>
    <name evidence="1" type="ORF">XA3_03570</name>
</gene>
<name>A0AAU9DHX6_9LACO</name>
<keyword evidence="2" id="KW-1185">Reference proteome</keyword>
<sequence>MYSPDNIPVEVGINKDRDELDARNPDYLFSPRLEKLGGQTTELIAAERKDGASLKDPISEIHLHHHNK</sequence>
<evidence type="ECO:0000313" key="1">
    <source>
        <dbReference type="EMBL" id="BDR57916.1"/>
    </source>
</evidence>
<protein>
    <submittedName>
        <fullName evidence="1">Uncharacterized protein</fullName>
    </submittedName>
</protein>